<keyword evidence="2" id="KW-1185">Reference proteome</keyword>
<dbReference type="OrthoDB" id="6078551at2"/>
<dbReference type="AlphaFoldDB" id="A0A2V1GWS1"/>
<evidence type="ECO:0000313" key="1">
    <source>
        <dbReference type="EMBL" id="PVZ69508.1"/>
    </source>
</evidence>
<comment type="caution">
    <text evidence="1">The sequence shown here is derived from an EMBL/GenBank/DDBJ whole genome shotgun (WGS) entry which is preliminary data.</text>
</comment>
<accession>A0A2V1GWS1</accession>
<evidence type="ECO:0000313" key="2">
    <source>
        <dbReference type="Proteomes" id="UP000244906"/>
    </source>
</evidence>
<dbReference type="EMBL" id="QDDL01000003">
    <property type="protein sequence ID" value="PVZ69508.1"/>
    <property type="molecule type" value="Genomic_DNA"/>
</dbReference>
<organism evidence="1 2">
    <name type="scientific">Pelagibaculum spongiae</name>
    <dbReference type="NCBI Taxonomy" id="2080658"/>
    <lineage>
        <taxon>Bacteria</taxon>
        <taxon>Pseudomonadati</taxon>
        <taxon>Pseudomonadota</taxon>
        <taxon>Gammaproteobacteria</taxon>
        <taxon>Oceanospirillales</taxon>
        <taxon>Pelagibaculum</taxon>
    </lineage>
</organism>
<proteinExistence type="predicted"/>
<dbReference type="Proteomes" id="UP000244906">
    <property type="component" value="Unassembled WGS sequence"/>
</dbReference>
<reference evidence="1 2" key="1">
    <citation type="submission" date="2018-04" db="EMBL/GenBank/DDBJ databases">
        <title>Thalassorhabdus spongiae gen. nov., sp. nov., isolated from a marine sponge in South-West Iceland.</title>
        <authorList>
            <person name="Knobloch S."/>
            <person name="Daussin A."/>
            <person name="Johannsson R."/>
            <person name="Marteinsson V.T."/>
        </authorList>
    </citation>
    <scope>NUCLEOTIDE SEQUENCE [LARGE SCALE GENOMIC DNA]</scope>
    <source>
        <strain evidence="1 2">Hp12</strain>
    </source>
</reference>
<name>A0A2V1GWS1_9GAMM</name>
<sequence>MIANAFPYGGTGWSLLEQGEINPKTLELDLQGYLIANPAGEALPDLYSWQQAIDKLQALTGVIIEQQ</sequence>
<gene>
    <name evidence="1" type="ORF">DC094_09265</name>
</gene>
<protein>
    <submittedName>
        <fullName evidence="1">Uncharacterized protein</fullName>
    </submittedName>
</protein>
<dbReference type="RefSeq" id="WP_116686844.1">
    <property type="nucleotide sequence ID" value="NZ_CAWNYD010000003.1"/>
</dbReference>